<dbReference type="OrthoDB" id="9812260at2"/>
<dbReference type="NCBIfam" id="TIGR00254">
    <property type="entry name" value="GGDEF"/>
    <property type="match status" value="1"/>
</dbReference>
<dbReference type="GO" id="GO:1902201">
    <property type="term" value="P:negative regulation of bacterial-type flagellum-dependent cell motility"/>
    <property type="evidence" value="ECO:0007669"/>
    <property type="project" value="TreeGrafter"/>
</dbReference>
<dbReference type="InterPro" id="IPR050469">
    <property type="entry name" value="Diguanylate_Cyclase"/>
</dbReference>
<dbReference type="Gene3D" id="3.30.70.270">
    <property type="match status" value="1"/>
</dbReference>
<dbReference type="Pfam" id="PF20975">
    <property type="entry name" value="DGCcoil"/>
    <property type="match status" value="1"/>
</dbReference>
<feature type="region of interest" description="Disordered" evidence="6">
    <location>
        <begin position="451"/>
        <end position="476"/>
    </location>
</feature>
<evidence type="ECO:0000256" key="2">
    <source>
        <dbReference type="ARBA" id="ARBA00004533"/>
    </source>
</evidence>
<sequence>MSDEAQRWKEKYLKSVEQQEKLERRWDARLDLLRRGLVRSTLAAEGTDRAVDLCMKEMREVVRTDDMDAGLAALLPRLERAVLDSEQRRETRIEQIGSALTALVTQLQALPLPREVSRPLKSFAKQLDSRVGQAREMPLLLGELSGLQGQALSLLENPAEPSRPGLLQRLFGGKEAAEGLIEASNGLIAPHGQQPVEALREPVARGLVLAEPVREFAQPSAVAPAAVVVAQAVVSLATEPCVTLVSVAEAAPAPEPDYSARQPEVLAFVPPVLDSPAPTTALPIAVQQPPQADSTTAPQPPTASTEGVQALSSPDELLPAAHEAGHEAPVLPDDPPCASTQAVTAVDPEALQGDTCYALPDSPEPSYSSVAKHIEDTLLGLLDELSLPERHKPQAEAMRHRLQNGLNWYELLPILDDLAVLMLAITDSGQYEFEVYLKQLNERLESFQSNLQAASDGHADSRSAAREMETQMREQVDGLQSSVQEAADLEGLKHVLENHLEGLLGTMDQHQKQRDQREQEIAERLQGLAERVVSMEQEAQGYREHLEEQRQKALIDPLTGLPNRAAWSERLEHEVAQWQQHGKPLLLAILDLDHFKRINDNYGHLAGDKVLKLIASVLRKRLRGSDFIARFGGEEFVLLVPDTPLSIGAKLAESLRAAIEACPFHFKGERVTITVSMGMTAFKPGEHSDLVLKRADQALYRAKGAGRNSVVLD</sequence>
<dbReference type="InterPro" id="IPR029787">
    <property type="entry name" value="Nucleotide_cyclase"/>
</dbReference>
<organism evidence="8 9">
    <name type="scientific">Pseudomonas fluorescens</name>
    <dbReference type="NCBI Taxonomy" id="294"/>
    <lineage>
        <taxon>Bacteria</taxon>
        <taxon>Pseudomonadati</taxon>
        <taxon>Pseudomonadota</taxon>
        <taxon>Gammaproteobacteria</taxon>
        <taxon>Pseudomonadales</taxon>
        <taxon>Pseudomonadaceae</taxon>
        <taxon>Pseudomonas</taxon>
    </lineage>
</organism>
<evidence type="ECO:0000256" key="5">
    <source>
        <dbReference type="SAM" id="Coils"/>
    </source>
</evidence>
<dbReference type="RefSeq" id="WP_150805051.1">
    <property type="nucleotide sequence ID" value="NZ_CABVHY010000018.1"/>
</dbReference>
<dbReference type="CDD" id="cd01949">
    <property type="entry name" value="GGDEF"/>
    <property type="match status" value="1"/>
</dbReference>
<comment type="cofactor">
    <cofactor evidence="1">
        <name>Mg(2+)</name>
        <dbReference type="ChEBI" id="CHEBI:18420"/>
    </cofactor>
</comment>
<evidence type="ECO:0000313" key="9">
    <source>
        <dbReference type="Proteomes" id="UP000379480"/>
    </source>
</evidence>
<protein>
    <recommendedName>
        <fullName evidence="3">diguanylate cyclase</fullName>
        <ecNumber evidence="3">2.7.7.65</ecNumber>
    </recommendedName>
</protein>
<name>A0A5E7DLH3_PSEFL</name>
<dbReference type="InterPro" id="IPR043128">
    <property type="entry name" value="Rev_trsase/Diguanyl_cyclase"/>
</dbReference>
<reference evidence="8 9" key="1">
    <citation type="submission" date="2019-09" db="EMBL/GenBank/DDBJ databases">
        <authorList>
            <person name="Chandra G."/>
            <person name="Truman W A."/>
        </authorList>
    </citation>
    <scope>NUCLEOTIDE SEQUENCE [LARGE SCALE GENOMIC DNA]</scope>
    <source>
        <strain evidence="8">PS723</strain>
    </source>
</reference>
<dbReference type="SMART" id="SM00267">
    <property type="entry name" value="GGDEF"/>
    <property type="match status" value="1"/>
</dbReference>
<evidence type="ECO:0000259" key="7">
    <source>
        <dbReference type="PROSITE" id="PS50887"/>
    </source>
</evidence>
<dbReference type="GO" id="GO:0005886">
    <property type="term" value="C:plasma membrane"/>
    <property type="evidence" value="ECO:0007669"/>
    <property type="project" value="UniProtKB-SubCell"/>
</dbReference>
<evidence type="ECO:0000256" key="1">
    <source>
        <dbReference type="ARBA" id="ARBA00001946"/>
    </source>
</evidence>
<feature type="compositionally biased region" description="Basic and acidic residues" evidence="6">
    <location>
        <begin position="457"/>
        <end position="476"/>
    </location>
</feature>
<comment type="subcellular location">
    <subcellularLocation>
        <location evidence="2">Cell inner membrane</location>
    </subcellularLocation>
</comment>
<gene>
    <name evidence="8" type="ORF">PS723_03692</name>
</gene>
<feature type="domain" description="GGDEF" evidence="7">
    <location>
        <begin position="583"/>
        <end position="713"/>
    </location>
</feature>
<dbReference type="PANTHER" id="PTHR45138">
    <property type="entry name" value="REGULATORY COMPONENTS OF SENSORY TRANSDUCTION SYSTEM"/>
    <property type="match status" value="1"/>
</dbReference>
<dbReference type="Pfam" id="PF00990">
    <property type="entry name" value="GGDEF"/>
    <property type="match status" value="1"/>
</dbReference>
<dbReference type="PROSITE" id="PS50887">
    <property type="entry name" value="GGDEF"/>
    <property type="match status" value="1"/>
</dbReference>
<evidence type="ECO:0000256" key="3">
    <source>
        <dbReference type="ARBA" id="ARBA00012528"/>
    </source>
</evidence>
<evidence type="ECO:0000256" key="4">
    <source>
        <dbReference type="ARBA" id="ARBA00034247"/>
    </source>
</evidence>
<comment type="catalytic activity">
    <reaction evidence="4">
        <text>2 GTP = 3',3'-c-di-GMP + 2 diphosphate</text>
        <dbReference type="Rhea" id="RHEA:24898"/>
        <dbReference type="ChEBI" id="CHEBI:33019"/>
        <dbReference type="ChEBI" id="CHEBI:37565"/>
        <dbReference type="ChEBI" id="CHEBI:58805"/>
        <dbReference type="EC" id="2.7.7.65"/>
    </reaction>
</comment>
<feature type="region of interest" description="Disordered" evidence="6">
    <location>
        <begin position="287"/>
        <end position="312"/>
    </location>
</feature>
<evidence type="ECO:0000313" key="8">
    <source>
        <dbReference type="EMBL" id="VVO14478.1"/>
    </source>
</evidence>
<dbReference type="SUPFAM" id="SSF55073">
    <property type="entry name" value="Nucleotide cyclase"/>
    <property type="match status" value="1"/>
</dbReference>
<dbReference type="FunFam" id="3.30.70.270:FF:000001">
    <property type="entry name" value="Diguanylate cyclase domain protein"/>
    <property type="match status" value="1"/>
</dbReference>
<accession>A0A5E7DLH3</accession>
<dbReference type="PANTHER" id="PTHR45138:SF9">
    <property type="entry name" value="DIGUANYLATE CYCLASE DGCM-RELATED"/>
    <property type="match status" value="1"/>
</dbReference>
<dbReference type="AlphaFoldDB" id="A0A5E7DLH3"/>
<dbReference type="InterPro" id="IPR000160">
    <property type="entry name" value="GGDEF_dom"/>
</dbReference>
<evidence type="ECO:0000256" key="6">
    <source>
        <dbReference type="SAM" id="MobiDB-lite"/>
    </source>
</evidence>
<dbReference type="GO" id="GO:0052621">
    <property type="term" value="F:diguanylate cyclase activity"/>
    <property type="evidence" value="ECO:0007669"/>
    <property type="project" value="UniProtKB-EC"/>
</dbReference>
<proteinExistence type="predicted"/>
<feature type="compositionally biased region" description="Low complexity" evidence="6">
    <location>
        <begin position="287"/>
        <end position="305"/>
    </location>
</feature>
<feature type="coiled-coil region" evidence="5">
    <location>
        <begin position="500"/>
        <end position="552"/>
    </location>
</feature>
<keyword evidence="5" id="KW-0175">Coiled coil</keyword>
<dbReference type="Proteomes" id="UP000379480">
    <property type="component" value="Unassembled WGS sequence"/>
</dbReference>
<dbReference type="GO" id="GO:0043709">
    <property type="term" value="P:cell adhesion involved in single-species biofilm formation"/>
    <property type="evidence" value="ECO:0007669"/>
    <property type="project" value="TreeGrafter"/>
</dbReference>
<dbReference type="EC" id="2.7.7.65" evidence="3"/>
<dbReference type="EMBL" id="CABVHY010000018">
    <property type="protein sequence ID" value="VVO14478.1"/>
    <property type="molecule type" value="Genomic_DNA"/>
</dbReference>
<dbReference type="InterPro" id="IPR048516">
    <property type="entry name" value="DGCcoil"/>
</dbReference>